<dbReference type="SUPFAM" id="SSF48726">
    <property type="entry name" value="Immunoglobulin"/>
    <property type="match status" value="3"/>
</dbReference>
<dbReference type="Gene3D" id="2.60.40.10">
    <property type="entry name" value="Immunoglobulins"/>
    <property type="match status" value="3"/>
</dbReference>
<dbReference type="SMART" id="SM00409">
    <property type="entry name" value="IG"/>
    <property type="match status" value="3"/>
</dbReference>
<dbReference type="RefSeq" id="XP_047735986.1">
    <property type="nucleotide sequence ID" value="XM_047880030.1"/>
</dbReference>
<dbReference type="Pfam" id="PF07686">
    <property type="entry name" value="V-set"/>
    <property type="match status" value="1"/>
</dbReference>
<gene>
    <name evidence="4" type="primary">LOC108665950</name>
</gene>
<organism evidence="3 4">
    <name type="scientific">Hyalella azteca</name>
    <name type="common">Amphipod</name>
    <dbReference type="NCBI Taxonomy" id="294128"/>
    <lineage>
        <taxon>Eukaryota</taxon>
        <taxon>Metazoa</taxon>
        <taxon>Ecdysozoa</taxon>
        <taxon>Arthropoda</taxon>
        <taxon>Crustacea</taxon>
        <taxon>Multicrustacea</taxon>
        <taxon>Malacostraca</taxon>
        <taxon>Eumalacostraca</taxon>
        <taxon>Peracarida</taxon>
        <taxon>Amphipoda</taxon>
        <taxon>Senticaudata</taxon>
        <taxon>Talitrida</taxon>
        <taxon>Talitroidea</taxon>
        <taxon>Hyalellidae</taxon>
        <taxon>Hyalella</taxon>
    </lineage>
</organism>
<dbReference type="PANTHER" id="PTHR23278:SF19">
    <property type="entry name" value="OBSCURIN"/>
    <property type="match status" value="1"/>
</dbReference>
<proteinExistence type="predicted"/>
<dbReference type="PANTHER" id="PTHR23278">
    <property type="entry name" value="SIDESTEP PROTEIN"/>
    <property type="match status" value="1"/>
</dbReference>
<dbReference type="OMA" id="LEYNECY"/>
<dbReference type="PROSITE" id="PS50835">
    <property type="entry name" value="IG_LIKE"/>
    <property type="match status" value="3"/>
</dbReference>
<dbReference type="InterPro" id="IPR013106">
    <property type="entry name" value="Ig_V-set"/>
</dbReference>
<evidence type="ECO:0000259" key="2">
    <source>
        <dbReference type="PROSITE" id="PS50835"/>
    </source>
</evidence>
<reference evidence="4" key="1">
    <citation type="submission" date="2025-08" db="UniProtKB">
        <authorList>
            <consortium name="RefSeq"/>
        </authorList>
    </citation>
    <scope>IDENTIFICATION</scope>
</reference>
<feature type="region of interest" description="Disordered" evidence="1">
    <location>
        <begin position="255"/>
        <end position="274"/>
    </location>
</feature>
<dbReference type="KEGG" id="hazt:108665950"/>
<dbReference type="AlphaFoldDB" id="A0A979FHB6"/>
<dbReference type="InterPro" id="IPR007110">
    <property type="entry name" value="Ig-like_dom"/>
</dbReference>
<feature type="domain" description="Ig-like" evidence="2">
    <location>
        <begin position="72"/>
        <end position="169"/>
    </location>
</feature>
<dbReference type="Pfam" id="PF13927">
    <property type="entry name" value="Ig_3"/>
    <property type="match status" value="1"/>
</dbReference>
<evidence type="ECO:0000313" key="3">
    <source>
        <dbReference type="Proteomes" id="UP000694843"/>
    </source>
</evidence>
<dbReference type="InterPro" id="IPR003598">
    <property type="entry name" value="Ig_sub2"/>
</dbReference>
<dbReference type="SMART" id="SM00408">
    <property type="entry name" value="IGc2"/>
    <property type="match status" value="2"/>
</dbReference>
<dbReference type="InterPro" id="IPR013783">
    <property type="entry name" value="Ig-like_fold"/>
</dbReference>
<protein>
    <submittedName>
        <fullName evidence="4">Uncharacterized protein LOC108665950</fullName>
    </submittedName>
</protein>
<feature type="domain" description="Ig-like" evidence="2">
    <location>
        <begin position="219"/>
        <end position="359"/>
    </location>
</feature>
<dbReference type="InterPro" id="IPR003599">
    <property type="entry name" value="Ig_sub"/>
</dbReference>
<dbReference type="GeneID" id="108665950"/>
<sequence>MKCCLASKLEHTKEDRRVANTASLNGKKNAVFERKDIGRSDNFTTSMAFFILAVSCCSSVRGEMLFVEQRVGDSLRLPCDVIPPLGDAVAVILWYRDKTPTAIYTYDARNESLGFQQHTPRGPDLASRASFYHKPPAALTITGALPEDSGIYQCRVDFTQAPSRTTKIQAVVVTEIKDIEVVRASPPVGSTSPSLMDRTVEASLHQPLRLICRTAGGPPSSVDLVDFPEAFTSGEPHPLSCRVYGSRPRPRLEWSLTKPDSPAMKLSTQDLNDPNFWSPVDGGGTSSRVTSSTAVQTLQLSSSPSHSTKIDRTLLRKQSYSSGQLKVVLGKEDHGGKLSCVAWNNFFPNYKVNATKTIHVNYAPEVELELGVKIDPSQVREGTDLYFTCKVDSRPPADQLSWTHKNRTLKNDPVLGVLMSGEHLVLQSVTRDWSGTFSCTAANSVASVVSNTINISILCELLKQ</sequence>
<dbReference type="OrthoDB" id="9448246at2759"/>
<accession>A0A979FHB6</accession>
<evidence type="ECO:0000313" key="4">
    <source>
        <dbReference type="RefSeq" id="XP_047735986.1"/>
    </source>
</evidence>
<evidence type="ECO:0000256" key="1">
    <source>
        <dbReference type="SAM" id="MobiDB-lite"/>
    </source>
</evidence>
<feature type="domain" description="Ig-like" evidence="2">
    <location>
        <begin position="364"/>
        <end position="456"/>
    </location>
</feature>
<dbReference type="InterPro" id="IPR036179">
    <property type="entry name" value="Ig-like_dom_sf"/>
</dbReference>
<dbReference type="CDD" id="cd00096">
    <property type="entry name" value="Ig"/>
    <property type="match status" value="1"/>
</dbReference>
<dbReference type="Proteomes" id="UP000694843">
    <property type="component" value="Unplaced"/>
</dbReference>
<name>A0A979FHB6_HYAAZ</name>
<keyword evidence="3" id="KW-1185">Reference proteome</keyword>